<dbReference type="InterPro" id="IPR037175">
    <property type="entry name" value="KFase_sf"/>
</dbReference>
<evidence type="ECO:0000313" key="2">
    <source>
        <dbReference type="Proteomes" id="UP000000674"/>
    </source>
</evidence>
<dbReference type="KEGG" id="mtp:Mthe_0383"/>
<organism evidence="1 2">
    <name type="scientific">Methanothrix thermoacetophila (strain DSM 6194 / JCM 14653 / NBRC 101360 / PT)</name>
    <name type="common">Methanosaeta thermophila</name>
    <dbReference type="NCBI Taxonomy" id="349307"/>
    <lineage>
        <taxon>Archaea</taxon>
        <taxon>Methanobacteriati</taxon>
        <taxon>Methanobacteriota</taxon>
        <taxon>Stenosarchaea group</taxon>
        <taxon>Methanomicrobia</taxon>
        <taxon>Methanotrichales</taxon>
        <taxon>Methanotrichaceae</taxon>
        <taxon>Methanothrix</taxon>
    </lineage>
</organism>
<reference evidence="1 2" key="1">
    <citation type="submission" date="2006-10" db="EMBL/GenBank/DDBJ databases">
        <title>Complete sequence of Methanosaeta thermophila PT.</title>
        <authorList>
            <consortium name="US DOE Joint Genome Institute"/>
            <person name="Copeland A."/>
            <person name="Lucas S."/>
            <person name="Lapidus A."/>
            <person name="Barry K."/>
            <person name="Detter J.C."/>
            <person name="Glavina del Rio T."/>
            <person name="Hammon N."/>
            <person name="Israni S."/>
            <person name="Pitluck S."/>
            <person name="Chain P."/>
            <person name="Malfatti S."/>
            <person name="Shin M."/>
            <person name="Vergez L."/>
            <person name="Schmutz J."/>
            <person name="Larimer F."/>
            <person name="Land M."/>
            <person name="Hauser L."/>
            <person name="Kyrpides N."/>
            <person name="Kim E."/>
            <person name="Smith K.S."/>
            <person name="Ingram-Smith C."/>
            <person name="Richardson P."/>
        </authorList>
    </citation>
    <scope>NUCLEOTIDE SEQUENCE [LARGE SCALE GENOMIC DNA]</scope>
    <source>
        <strain evidence="2">DSM 6194 / JCM 14653 / NBRC 101360 / PT</strain>
    </source>
</reference>
<keyword evidence="1" id="KW-0378">Hydrolase</keyword>
<dbReference type="GO" id="GO:0004061">
    <property type="term" value="F:arylformamidase activity"/>
    <property type="evidence" value="ECO:0007669"/>
    <property type="project" value="UniProtKB-EC"/>
</dbReference>
<dbReference type="STRING" id="349307.Mthe_0383"/>
<protein>
    <submittedName>
        <fullName evidence="1">Kynurenine formamidase</fullName>
        <ecNumber evidence="1">3.5.1.9</ecNumber>
    </submittedName>
</protein>
<dbReference type="PANTHER" id="PTHR31118">
    <property type="entry name" value="CYCLASE-LIKE PROTEIN 2"/>
    <property type="match status" value="1"/>
</dbReference>
<dbReference type="HOGENOM" id="CLU_030671_3_1_2"/>
<dbReference type="Gene3D" id="3.50.30.50">
    <property type="entry name" value="Putative cyclase"/>
    <property type="match status" value="1"/>
</dbReference>
<dbReference type="GO" id="GO:0019441">
    <property type="term" value="P:L-tryptophan catabolic process to kynurenine"/>
    <property type="evidence" value="ECO:0007669"/>
    <property type="project" value="InterPro"/>
</dbReference>
<dbReference type="SUPFAM" id="SSF102198">
    <property type="entry name" value="Putative cyclase"/>
    <property type="match status" value="1"/>
</dbReference>
<proteinExistence type="predicted"/>
<gene>
    <name evidence="1" type="ordered locus">Mthe_0383</name>
</gene>
<name>A0B652_METTP</name>
<evidence type="ECO:0000313" key="1">
    <source>
        <dbReference type="EMBL" id="ABK14176.1"/>
    </source>
</evidence>
<accession>A0B652</accession>
<dbReference type="Pfam" id="PF04199">
    <property type="entry name" value="Cyclase"/>
    <property type="match status" value="1"/>
</dbReference>
<dbReference type="AlphaFoldDB" id="A0B652"/>
<dbReference type="InterPro" id="IPR007325">
    <property type="entry name" value="KFase/CYL"/>
</dbReference>
<sequence length="205" mass="21880">MRSHLIYDVTHTMSSSLPVYPGDPGFSRDVLKSLDRGDPYTLSALHLSAHAGTHIDAPSHFISSGRSVHEIPIERLIMMVALIDSGMVVSPENLSGLNPPAEGVMFRTGSLMGEISESAARACVDLKLKLVGTDALSVDSLEGDVVHRILLSNDILILEGLCLDGVPAGIYTLICMPLKIEGAEASPVRAILAPAEWRLTTETPS</sequence>
<keyword evidence="2" id="KW-1185">Reference proteome</keyword>
<dbReference type="EC" id="3.5.1.9" evidence="1"/>
<dbReference type="PANTHER" id="PTHR31118:SF12">
    <property type="entry name" value="CYCLASE-LIKE PROTEIN 2"/>
    <property type="match status" value="1"/>
</dbReference>
<dbReference type="EMBL" id="CP000477">
    <property type="protein sequence ID" value="ABK14176.1"/>
    <property type="molecule type" value="Genomic_DNA"/>
</dbReference>
<dbReference type="Proteomes" id="UP000000674">
    <property type="component" value="Chromosome"/>
</dbReference>